<reference evidence="1 2" key="1">
    <citation type="journal article" date="2014" name="PLoS ONE">
        <title>Genome Sequence of Candidatus Nitrososphaera evergladensis from Group I.1b Enriched from Everglades Soil Reveals Novel Genomic Features of the Ammonia-Oxidizing Archaea.</title>
        <authorList>
            <person name="Zhalnina K.V."/>
            <person name="Dias R."/>
            <person name="Leonard M.T."/>
            <person name="Dorr de Quadros P."/>
            <person name="Camargo F.A."/>
            <person name="Drew J.C."/>
            <person name="Farmerie W.G."/>
            <person name="Daroub S.H."/>
            <person name="Triplett E.W."/>
        </authorList>
    </citation>
    <scope>NUCLEOTIDE SEQUENCE [LARGE SCALE GENOMIC DNA]</scope>
    <source>
        <strain evidence="1 2">SR1</strain>
    </source>
</reference>
<dbReference type="GeneID" id="41597059"/>
<accession>A0A075MQ65</accession>
<proteinExistence type="predicted"/>
<evidence type="ECO:0008006" key="3">
    <source>
        <dbReference type="Google" id="ProtNLM"/>
    </source>
</evidence>
<dbReference type="RefSeq" id="WP_148700111.1">
    <property type="nucleotide sequence ID" value="NZ_CP007174.1"/>
</dbReference>
<dbReference type="OrthoDB" id="8488at2157"/>
<organism evidence="1 2">
    <name type="scientific">Candidatus Nitrososphaera evergladensis SR1</name>
    <dbReference type="NCBI Taxonomy" id="1459636"/>
    <lineage>
        <taxon>Archaea</taxon>
        <taxon>Nitrososphaerota</taxon>
        <taxon>Nitrososphaeria</taxon>
        <taxon>Nitrososphaerales</taxon>
        <taxon>Nitrososphaeraceae</taxon>
        <taxon>Nitrososphaera</taxon>
    </lineage>
</organism>
<sequence length="72" mass="8394">MTRKGRLEEIFSRALYADDPFLYFVSYRDFDSIVEVPLQEFVLLSENFSVIPASRIAKVRRGNETLYKKSGL</sequence>
<keyword evidence="2" id="KW-1185">Reference proteome</keyword>
<evidence type="ECO:0000313" key="1">
    <source>
        <dbReference type="EMBL" id="AIF83323.1"/>
    </source>
</evidence>
<dbReference type="EMBL" id="CP007174">
    <property type="protein sequence ID" value="AIF83323.1"/>
    <property type="molecule type" value="Genomic_DNA"/>
</dbReference>
<dbReference type="KEGG" id="nev:NTE_01253"/>
<dbReference type="STRING" id="1459636.NTE_01253"/>
<dbReference type="HOGENOM" id="CLU_2712971_0_0_2"/>
<name>A0A075MQ65_9ARCH</name>
<protein>
    <recommendedName>
        <fullName evidence="3">DUF504 domain-containing protein</fullName>
    </recommendedName>
</protein>
<dbReference type="Proteomes" id="UP000028194">
    <property type="component" value="Chromosome"/>
</dbReference>
<gene>
    <name evidence="1" type="ORF">NTE_01253</name>
</gene>
<dbReference type="AlphaFoldDB" id="A0A075MQ65"/>
<evidence type="ECO:0000313" key="2">
    <source>
        <dbReference type="Proteomes" id="UP000028194"/>
    </source>
</evidence>